<dbReference type="EC" id="5.3.3.8" evidence="21"/>
<feature type="domain" description="3-hydroxyacyl-CoA dehydrogenase NAD binding" evidence="19">
    <location>
        <begin position="894"/>
        <end position="1070"/>
    </location>
</feature>
<evidence type="ECO:0000256" key="14">
    <source>
        <dbReference type="ARBA" id="ARBA00023239"/>
    </source>
</evidence>
<evidence type="ECO:0000256" key="4">
    <source>
        <dbReference type="ARBA" id="ARBA00011245"/>
    </source>
</evidence>
<keyword evidence="15" id="KW-0511">Multifunctional enzyme</keyword>
<dbReference type="GO" id="GO:0070403">
    <property type="term" value="F:NAD+ binding"/>
    <property type="evidence" value="ECO:0007669"/>
    <property type="project" value="InterPro"/>
</dbReference>
<comment type="pathway">
    <text evidence="2">Lipid metabolism; fatty acid beta-oxidation.</text>
</comment>
<dbReference type="SUPFAM" id="SSF51735">
    <property type="entry name" value="NAD(P)-binding Rossmann-fold domains"/>
    <property type="match status" value="1"/>
</dbReference>
<dbReference type="CDD" id="cd06558">
    <property type="entry name" value="crotonase-like"/>
    <property type="match status" value="1"/>
</dbReference>
<keyword evidence="14 21" id="KW-0456">Lyase</keyword>
<dbReference type="InterPro" id="IPR029045">
    <property type="entry name" value="ClpP/crotonase-like_dom_sf"/>
</dbReference>
<dbReference type="InterPro" id="IPR006108">
    <property type="entry name" value="3HC_DH_C"/>
</dbReference>
<protein>
    <submittedName>
        <fullName evidence="21">Enoyl-CoA hydratase</fullName>
        <ecNumber evidence="21">1.1.1.35</ecNumber>
        <ecNumber evidence="21">4.2.1.17</ecNumber>
        <ecNumber evidence="21">5.1.2.3</ecNumber>
        <ecNumber evidence="21">5.3.3.8</ecNumber>
    </submittedName>
</protein>
<keyword evidence="13 21" id="KW-0413">Isomerase</keyword>
<dbReference type="InterPro" id="IPR020845">
    <property type="entry name" value="AMP-binding_CS"/>
</dbReference>
<dbReference type="InterPro" id="IPR042099">
    <property type="entry name" value="ANL_N_sf"/>
</dbReference>
<evidence type="ECO:0000256" key="12">
    <source>
        <dbReference type="ARBA" id="ARBA00023140"/>
    </source>
</evidence>
<evidence type="ECO:0000256" key="8">
    <source>
        <dbReference type="ARBA" id="ARBA00022963"/>
    </source>
</evidence>
<evidence type="ECO:0000256" key="7">
    <source>
        <dbReference type="ARBA" id="ARBA00022832"/>
    </source>
</evidence>
<dbReference type="Pfam" id="PF02737">
    <property type="entry name" value="3HCDH_N"/>
    <property type="match status" value="1"/>
</dbReference>
<dbReference type="SUPFAM" id="SSF56801">
    <property type="entry name" value="Acetyl-CoA synthetase-like"/>
    <property type="match status" value="1"/>
</dbReference>
<dbReference type="Gene3D" id="3.40.50.720">
    <property type="entry name" value="NAD(P)-binding Rossmann-like Domain"/>
    <property type="match status" value="1"/>
</dbReference>
<proteinExistence type="inferred from homology"/>
<feature type="domain" description="AMP-dependent synthetase/ligase" evidence="17">
    <location>
        <begin position="25"/>
        <end position="429"/>
    </location>
</feature>
<keyword evidence="8" id="KW-0442">Lipid degradation</keyword>
<dbReference type="PROSITE" id="PS00166">
    <property type="entry name" value="ENOYL_COA_HYDRATASE"/>
    <property type="match status" value="1"/>
</dbReference>
<keyword evidence="9 21" id="KW-0560">Oxidoreductase</keyword>
<dbReference type="Gene3D" id="3.90.226.10">
    <property type="entry name" value="2-enoyl-CoA Hydratase, Chain A, domain 1"/>
    <property type="match status" value="1"/>
</dbReference>
<comment type="subcellular location">
    <subcellularLocation>
        <location evidence="1">Peroxisome</location>
    </subcellularLocation>
</comment>
<dbReference type="GO" id="GO:0004300">
    <property type="term" value="F:enoyl-CoA hydratase activity"/>
    <property type="evidence" value="ECO:0007669"/>
    <property type="project" value="UniProtKB-EC"/>
</dbReference>
<dbReference type="SUPFAM" id="SSF48179">
    <property type="entry name" value="6-phosphogluconate dehydrogenase C-terminal domain-like"/>
    <property type="match status" value="2"/>
</dbReference>
<dbReference type="Gene3D" id="3.30.300.30">
    <property type="match status" value="1"/>
</dbReference>
<dbReference type="Pfam" id="PF00725">
    <property type="entry name" value="3HCDH"/>
    <property type="match status" value="2"/>
</dbReference>
<evidence type="ECO:0000256" key="9">
    <source>
        <dbReference type="ARBA" id="ARBA00023002"/>
    </source>
</evidence>
<keyword evidence="6" id="KW-0597">Phosphoprotein</keyword>
<evidence type="ECO:0000256" key="13">
    <source>
        <dbReference type="ARBA" id="ARBA00023235"/>
    </source>
</evidence>
<evidence type="ECO:0000259" key="19">
    <source>
        <dbReference type="Pfam" id="PF02737"/>
    </source>
</evidence>
<dbReference type="InterPro" id="IPR045851">
    <property type="entry name" value="AMP-bd_C_sf"/>
</dbReference>
<dbReference type="PROSITE" id="PS00455">
    <property type="entry name" value="AMP_BINDING"/>
    <property type="match status" value="1"/>
</dbReference>
<dbReference type="Gene3D" id="1.10.1040.50">
    <property type="match status" value="1"/>
</dbReference>
<name>A0A0C4YNM4_9BURK</name>
<dbReference type="GO" id="GO:0003857">
    <property type="term" value="F:(3S)-3-hydroxyacyl-CoA dehydrogenase (NAD+) activity"/>
    <property type="evidence" value="ECO:0007669"/>
    <property type="project" value="UniProtKB-EC"/>
</dbReference>
<evidence type="ECO:0000256" key="5">
    <source>
        <dbReference type="ARBA" id="ARBA00022450"/>
    </source>
</evidence>
<evidence type="ECO:0000259" key="20">
    <source>
        <dbReference type="Pfam" id="PF13193"/>
    </source>
</evidence>
<evidence type="ECO:0000256" key="2">
    <source>
        <dbReference type="ARBA" id="ARBA00005005"/>
    </source>
</evidence>
<dbReference type="Pfam" id="PF00501">
    <property type="entry name" value="AMP-binding"/>
    <property type="match status" value="1"/>
</dbReference>
<feature type="domain" description="3-hydroxyacyl-CoA dehydrogenase C-terminal" evidence="18">
    <location>
        <begin position="1075"/>
        <end position="1159"/>
    </location>
</feature>
<evidence type="ECO:0000256" key="11">
    <source>
        <dbReference type="ARBA" id="ARBA00023098"/>
    </source>
</evidence>
<reference evidence="21 22" key="1">
    <citation type="journal article" date="2015" name="Genome Announc.">
        <title>Complete Genome Sequence of Cupriavidus basilensis 4G11, Isolated from the Oak Ridge Field Research Center Site.</title>
        <authorList>
            <person name="Ray J."/>
            <person name="Waters R.J."/>
            <person name="Skerker J.M."/>
            <person name="Kuehl J.V."/>
            <person name="Price M.N."/>
            <person name="Huang J."/>
            <person name="Chakraborty R."/>
            <person name="Arkin A.P."/>
            <person name="Deutschbauer A."/>
        </authorList>
    </citation>
    <scope>NUCLEOTIDE SEQUENCE [LARGE SCALE GENOMIC DNA]</scope>
    <source>
        <strain evidence="21">4G11</strain>
    </source>
</reference>
<keyword evidence="22" id="KW-1185">Reference proteome</keyword>
<keyword evidence="11" id="KW-0443">Lipid metabolism</keyword>
<evidence type="ECO:0000256" key="6">
    <source>
        <dbReference type="ARBA" id="ARBA00022553"/>
    </source>
</evidence>
<dbReference type="EC" id="5.1.2.3" evidence="21"/>
<dbReference type="InterPro" id="IPR008927">
    <property type="entry name" value="6-PGluconate_DH-like_C_sf"/>
</dbReference>
<dbReference type="FunFam" id="1.10.1040.50:FF:000006">
    <property type="entry name" value="Peroxisomal bifunctional enzyme"/>
    <property type="match status" value="1"/>
</dbReference>
<evidence type="ECO:0000256" key="10">
    <source>
        <dbReference type="ARBA" id="ARBA00023027"/>
    </source>
</evidence>
<dbReference type="EC" id="4.2.1.17" evidence="21"/>
<evidence type="ECO:0000313" key="22">
    <source>
        <dbReference type="Proteomes" id="UP000031843"/>
    </source>
</evidence>
<accession>A0A0C4YNM4</accession>
<feature type="domain" description="3-hydroxyacyl-CoA dehydrogenase C-terminal" evidence="18">
    <location>
        <begin position="1194"/>
        <end position="1279"/>
    </location>
</feature>
<evidence type="ECO:0000256" key="15">
    <source>
        <dbReference type="ARBA" id="ARBA00023268"/>
    </source>
</evidence>
<dbReference type="Pfam" id="PF00378">
    <property type="entry name" value="ECH_1"/>
    <property type="match status" value="1"/>
</dbReference>
<dbReference type="NCBIfam" id="NF004837">
    <property type="entry name" value="PRK06187.1"/>
    <property type="match status" value="1"/>
</dbReference>
<comment type="subunit">
    <text evidence="4">Monomer.</text>
</comment>
<dbReference type="GO" id="GO:0006635">
    <property type="term" value="P:fatty acid beta-oxidation"/>
    <property type="evidence" value="ECO:0007669"/>
    <property type="project" value="UniProtKB-UniPathway"/>
</dbReference>
<evidence type="ECO:0000259" key="17">
    <source>
        <dbReference type="Pfam" id="PF00501"/>
    </source>
</evidence>
<dbReference type="Proteomes" id="UP000031843">
    <property type="component" value="Chromosome secondary"/>
</dbReference>
<dbReference type="PANTHER" id="PTHR23309:SF49">
    <property type="entry name" value="PEROXISOMAL BIFUNCTIONAL ENZYME"/>
    <property type="match status" value="1"/>
</dbReference>
<dbReference type="InterPro" id="IPR018376">
    <property type="entry name" value="Enoyl-CoA_hyd/isom_CS"/>
</dbReference>
<dbReference type="Gene3D" id="3.40.50.12780">
    <property type="entry name" value="N-terminal domain of ligase-like"/>
    <property type="match status" value="1"/>
</dbReference>
<gene>
    <name evidence="21" type="ORF">RR42_s3042</name>
</gene>
<evidence type="ECO:0000313" key="21">
    <source>
        <dbReference type="EMBL" id="AJG24623.1"/>
    </source>
</evidence>
<dbReference type="PANTHER" id="PTHR23309">
    <property type="entry name" value="3-HYDROXYACYL-COA DEHYROGENASE"/>
    <property type="match status" value="1"/>
</dbReference>
<comment type="similarity">
    <text evidence="3">In the N-terminal section; belongs to the enoyl-CoA hydratase/isomerase family.</text>
</comment>
<dbReference type="InterPro" id="IPR025110">
    <property type="entry name" value="AMP-bd_C"/>
</dbReference>
<evidence type="ECO:0000259" key="18">
    <source>
        <dbReference type="Pfam" id="PF00725"/>
    </source>
</evidence>
<evidence type="ECO:0000256" key="3">
    <source>
        <dbReference type="ARBA" id="ARBA00008750"/>
    </source>
</evidence>
<sequence length="1285" mass="140402">MTFRTYPEFSTHYPLVLTTIMKRPVRMYPNEIGVVYRNPATGEYFRFTWMQWYRRVAQLANGLRGELKVQAGMPGEPGERIATMALNTHRHLELYYGVTGIGATLHPINVRLSPQHIVYTIRHAQDKILFVDDTLMPLLEGIYDQVKDVVELVVYMSDKPGLPQTRIPNLIEYETLIARQAETIEWPALHEDVNATLCYTTGTTGQPKGATFTHRQLYLLTIHMMAQLAIGNTPDHDIADGLGTRLGEGAVPLLNTPMFHIHGWGQPFVAVYSAQKIVLHGTFTVQGFCELVEREKVTSVGIVATIAAMLLEYPDLRKYDLSSLVRVSVGGGALPLGLKRKLESLIPTFRMSSGYGMTETAPTIVGSFIKKTMVHLDRDETDAVLVKSGLPILGVEVEVIDDKGKPVPQDDHTVGEIVVRAPWATGQYYRNPEKSAELWQDGWLHTGDIAKVDAEGYITIADRMKDVIRSGAEMVPTVLLENLIAMADFVHEATVVGVPDPVWGEKPLALVSVRNGFEASEDSVIDFLKVHGVETGKITRWMLPKLVAITRDIPKTSVGKYNKKQIRDDLETFLAIAKDVSHRHPDTLESTPMSAINAVADLAVEGEIAILTLNSPPVNALSAAVRAGILAGIERAIADSNVRGIVLTCAGKTFIAGADITEFGKPPVGPSLADVQAAIEGSPKPVVAAIHGTALGGGLEVALVCHYRVAARSARCGLPEVNLGLLPGAGGTQRLPRIVGPAKALDMVTSGAHIGAAAAAEMGLFDLVTEDAALRASAIAFARQVNAEQRPLRKVRDLNEKVEAARGKPELFADFRRANARKFRGFDAPEYNIRCIEAAVNLPFDEGMKVERKLFLELMNGTQSAAQRYYFFASRQVWNVPDVPADTPVIDVKKVGIIGAGTMGGGIAMNMLNAGIPVVIVETAQQALDRGVRTIRANYDNTAKKGRITAADVDRRMALLTPTLELGQLADADLVIEAVYENMDVKKDIFGKLDKIVKPGAILATNTSALDVNEIARATSRPESVIGLHFFSPANVMKLLEVVRGDKTAKPVIRTSMELARKIGKIAALVGVCPGFVGNRMLAQRQREAQKLVLEGALPWDIDRVLYNFGFPMGPFAMSDLAGLDLGWIREKSSSATLREILCEMDRRGQKTGAGYYDYDEKRNAIPSPVVEGIIRDFAARQGKTSRVVCEQEILERCIYPMINEGAKILEEGKAIRASDIDVVWVNGYGWPVYRGGPMCYADTIGLDKVLAVMKNFEATLGADFKPARLLEDLVAQGKKFSDLK</sequence>
<keyword evidence="5" id="KW-0596">Phosphopantetheine</keyword>
<dbReference type="GO" id="GO:0004165">
    <property type="term" value="F:delta(3)-delta(2)-enoyl-CoA isomerase activity"/>
    <property type="evidence" value="ECO:0007669"/>
    <property type="project" value="UniProtKB-EC"/>
</dbReference>
<dbReference type="InterPro" id="IPR006176">
    <property type="entry name" value="3-OHacyl-CoA_DH_NAD-bd"/>
</dbReference>
<keyword evidence="10" id="KW-0520">NAD</keyword>
<feature type="domain" description="AMP-binding enzyme C-terminal" evidence="20">
    <location>
        <begin position="480"/>
        <end position="560"/>
    </location>
</feature>
<dbReference type="EMBL" id="CP010537">
    <property type="protein sequence ID" value="AJG24623.1"/>
    <property type="molecule type" value="Genomic_DNA"/>
</dbReference>
<dbReference type="GO" id="GO:0008692">
    <property type="term" value="F:3-hydroxybutyryl-CoA epimerase activity"/>
    <property type="evidence" value="ECO:0007669"/>
    <property type="project" value="UniProtKB-EC"/>
</dbReference>
<dbReference type="EC" id="1.1.1.35" evidence="21"/>
<dbReference type="InterPro" id="IPR036291">
    <property type="entry name" value="NAD(P)-bd_dom_sf"/>
</dbReference>
<evidence type="ECO:0000256" key="16">
    <source>
        <dbReference type="ARBA" id="ARBA00049556"/>
    </source>
</evidence>
<dbReference type="SUPFAM" id="SSF52096">
    <property type="entry name" value="ClpP/crotonase"/>
    <property type="match status" value="1"/>
</dbReference>
<dbReference type="InterPro" id="IPR000873">
    <property type="entry name" value="AMP-dep_synth/lig_dom"/>
</dbReference>
<dbReference type="KEGG" id="cbw:RR42_s3042"/>
<dbReference type="STRING" id="68895.RR42_s3042"/>
<dbReference type="Pfam" id="PF13193">
    <property type="entry name" value="AMP-binding_C"/>
    <property type="match status" value="1"/>
</dbReference>
<keyword evidence="12" id="KW-0576">Peroxisome</keyword>
<comment type="catalytic activity">
    <reaction evidence="16">
        <text>a (3S)-3-hydroxyacyl-CoA + NAD(+) = a 3-oxoacyl-CoA + NADH + H(+)</text>
        <dbReference type="Rhea" id="RHEA:22432"/>
        <dbReference type="ChEBI" id="CHEBI:15378"/>
        <dbReference type="ChEBI" id="CHEBI:57318"/>
        <dbReference type="ChEBI" id="CHEBI:57540"/>
        <dbReference type="ChEBI" id="CHEBI:57945"/>
        <dbReference type="ChEBI" id="CHEBI:90726"/>
        <dbReference type="EC" id="1.1.1.35"/>
    </reaction>
</comment>
<evidence type="ECO:0000256" key="1">
    <source>
        <dbReference type="ARBA" id="ARBA00004275"/>
    </source>
</evidence>
<dbReference type="FunFam" id="3.40.50.720:FF:000009">
    <property type="entry name" value="Fatty oxidation complex, alpha subunit"/>
    <property type="match status" value="1"/>
</dbReference>
<dbReference type="InterPro" id="IPR001753">
    <property type="entry name" value="Enoyl-CoA_hydra/iso"/>
</dbReference>
<dbReference type="UniPathway" id="UPA00659"/>
<organism evidence="21 22">
    <name type="scientific">Cupriavidus basilensis</name>
    <dbReference type="NCBI Taxonomy" id="68895"/>
    <lineage>
        <taxon>Bacteria</taxon>
        <taxon>Pseudomonadati</taxon>
        <taxon>Pseudomonadota</taxon>
        <taxon>Betaproteobacteria</taxon>
        <taxon>Burkholderiales</taxon>
        <taxon>Burkholderiaceae</taxon>
        <taxon>Cupriavidus</taxon>
    </lineage>
</organism>
<keyword evidence="7" id="KW-0276">Fatty acid metabolism</keyword>